<keyword evidence="3" id="KW-0560">Oxidoreductase</keyword>
<organism evidence="6">
    <name type="scientific">Bionectria ochroleuca</name>
    <name type="common">Gliocladium roseum</name>
    <dbReference type="NCBI Taxonomy" id="29856"/>
    <lineage>
        <taxon>Eukaryota</taxon>
        <taxon>Fungi</taxon>
        <taxon>Dikarya</taxon>
        <taxon>Ascomycota</taxon>
        <taxon>Pezizomycotina</taxon>
        <taxon>Sordariomycetes</taxon>
        <taxon>Hypocreomycetidae</taxon>
        <taxon>Hypocreales</taxon>
        <taxon>Bionectriaceae</taxon>
        <taxon>Clonostachys</taxon>
    </lineage>
</organism>
<protein>
    <recommendedName>
        <fullName evidence="5">FAD/NAD(P)-binding domain-containing protein</fullName>
    </recommendedName>
</protein>
<proteinExistence type="inferred from homology"/>
<keyword evidence="4" id="KW-0732">Signal</keyword>
<feature type="chain" id="PRO_5002119144" description="FAD/NAD(P)-binding domain-containing protein" evidence="4">
    <location>
        <begin position="20"/>
        <end position="398"/>
    </location>
</feature>
<dbReference type="SUPFAM" id="SSF51905">
    <property type="entry name" value="FAD/NAD(P)-binding domain"/>
    <property type="match status" value="1"/>
</dbReference>
<feature type="signal peptide" evidence="4">
    <location>
        <begin position="1"/>
        <end position="19"/>
    </location>
</feature>
<name>A0A0B7K2A4_BIOOC</name>
<evidence type="ECO:0000313" key="6">
    <source>
        <dbReference type="EMBL" id="CEO51548.1"/>
    </source>
</evidence>
<evidence type="ECO:0000256" key="3">
    <source>
        <dbReference type="ARBA" id="ARBA00023002"/>
    </source>
</evidence>
<accession>A0A0B7K2A4</accession>
<dbReference type="PRINTS" id="PR00469">
    <property type="entry name" value="PNDRDTASEII"/>
</dbReference>
<evidence type="ECO:0000259" key="5">
    <source>
        <dbReference type="Pfam" id="PF07992"/>
    </source>
</evidence>
<dbReference type="EMBL" id="CDPU01000023">
    <property type="protein sequence ID" value="CEO51548.1"/>
    <property type="molecule type" value="Genomic_DNA"/>
</dbReference>
<dbReference type="Pfam" id="PF07992">
    <property type="entry name" value="Pyr_redox_2"/>
    <property type="match status" value="1"/>
</dbReference>
<feature type="domain" description="FAD/NAD(P)-binding" evidence="5">
    <location>
        <begin position="35"/>
        <end position="162"/>
    </location>
</feature>
<dbReference type="PANTHER" id="PTHR48105">
    <property type="entry name" value="THIOREDOXIN REDUCTASE 1-RELATED-RELATED"/>
    <property type="match status" value="1"/>
</dbReference>
<reference evidence="6" key="1">
    <citation type="submission" date="2015-01" db="EMBL/GenBank/DDBJ databases">
        <authorList>
            <person name="Durling Mikael"/>
        </authorList>
    </citation>
    <scope>NUCLEOTIDE SEQUENCE</scope>
</reference>
<dbReference type="PRINTS" id="PR00368">
    <property type="entry name" value="FADPNR"/>
</dbReference>
<evidence type="ECO:0000256" key="1">
    <source>
        <dbReference type="ARBA" id="ARBA00009333"/>
    </source>
</evidence>
<comment type="similarity">
    <text evidence="1">Belongs to the class-II pyridine nucleotide-disulfide oxidoreductase family.</text>
</comment>
<sequence>MLAKLIAAALTLGVSHVLGAAVSIRQAPDASGCDYDAIVVGGGPSGLSALSGLARVRRNVLLIDSGVYRNGPTRHLHDLIGLDGITPAYYRWLAREQLSHYDTVQMSNGTVTKIEPQANNTFFRVTTDGKQLTARKIVLATGLRDILPATPGIRENWGKGIYWCPWCDGKEHADQGLGLLAPMGKVPGLVREMATLNQDVVAFVNGTNVPDMGAVADDDFGPGWETYLELRKIKIYNETIESIERLSTASAGDASLPTYPEYDLFRVHLAGGEVVERGAFFAKFTDELASSVGPDMGVRLDGGRLTADYAKGLITNIPGVYAVGDANTDGATNIPHALFSGKRAAIYLHVQLERETANAQIAAYKQERDIVEDGDVRALWERMNGKPGDLLYAGEYRE</sequence>
<dbReference type="GO" id="GO:0097237">
    <property type="term" value="P:cellular response to toxic substance"/>
    <property type="evidence" value="ECO:0007669"/>
    <property type="project" value="UniProtKB-ARBA"/>
</dbReference>
<dbReference type="InterPro" id="IPR050097">
    <property type="entry name" value="Ferredoxin-NADP_redctase_2"/>
</dbReference>
<dbReference type="GO" id="GO:0016491">
    <property type="term" value="F:oxidoreductase activity"/>
    <property type="evidence" value="ECO:0007669"/>
    <property type="project" value="UniProtKB-KW"/>
</dbReference>
<evidence type="ECO:0000256" key="2">
    <source>
        <dbReference type="ARBA" id="ARBA00022630"/>
    </source>
</evidence>
<gene>
    <name evidence="6" type="ORF">BN869_000007606_1</name>
</gene>
<keyword evidence="2" id="KW-0285">Flavoprotein</keyword>
<dbReference type="InterPro" id="IPR036188">
    <property type="entry name" value="FAD/NAD-bd_sf"/>
</dbReference>
<dbReference type="InterPro" id="IPR023753">
    <property type="entry name" value="FAD/NAD-binding_dom"/>
</dbReference>
<dbReference type="Gene3D" id="3.50.50.60">
    <property type="entry name" value="FAD/NAD(P)-binding domain"/>
    <property type="match status" value="2"/>
</dbReference>
<evidence type="ECO:0000256" key="4">
    <source>
        <dbReference type="SAM" id="SignalP"/>
    </source>
</evidence>
<dbReference type="AlphaFoldDB" id="A0A0B7K2A4"/>